<organism evidence="2 3">
    <name type="scientific">Enterococcus faecalis TX4248</name>
    <dbReference type="NCBI Taxonomy" id="749495"/>
    <lineage>
        <taxon>Bacteria</taxon>
        <taxon>Bacillati</taxon>
        <taxon>Bacillota</taxon>
        <taxon>Bacilli</taxon>
        <taxon>Lactobacillales</taxon>
        <taxon>Enterococcaceae</taxon>
        <taxon>Enterococcus</taxon>
    </lineage>
</organism>
<keyword evidence="1" id="KW-0812">Transmembrane</keyword>
<sequence>MPSSEYLFLTILGCTVATWLSRILPFLLLKKISLPQKLLEYLSFVPIVIMSALWFSSLFEQRIGHLPSLNLPYLFASFPTILAAILSKNLLLIVLVGIASFALIQNFI</sequence>
<feature type="transmembrane region" description="Helical" evidence="1">
    <location>
        <begin position="6"/>
        <end position="29"/>
    </location>
</feature>
<dbReference type="Proteomes" id="UP000004846">
    <property type="component" value="Unassembled WGS sequence"/>
</dbReference>
<keyword evidence="1" id="KW-1133">Transmembrane helix</keyword>
<accession>A0A125W355</accession>
<dbReference type="RefSeq" id="WP_002356627.1">
    <property type="nucleotide sequence ID" value="NZ_GL454487.1"/>
</dbReference>
<evidence type="ECO:0000313" key="3">
    <source>
        <dbReference type="Proteomes" id="UP000004846"/>
    </source>
</evidence>
<dbReference type="Pfam" id="PF05437">
    <property type="entry name" value="AzlD"/>
    <property type="match status" value="1"/>
</dbReference>
<name>A0A125W355_ENTFL</name>
<dbReference type="HOGENOM" id="CLU_157896_0_0_9"/>
<protein>
    <submittedName>
        <fullName evidence="2">Branched-chain amino acid transport protein (AzlD)</fullName>
    </submittedName>
</protein>
<evidence type="ECO:0000313" key="2">
    <source>
        <dbReference type="EMBL" id="EFM81688.1"/>
    </source>
</evidence>
<dbReference type="AlphaFoldDB" id="A0A125W355"/>
<dbReference type="InterPro" id="IPR008407">
    <property type="entry name" value="Brnchd-chn_aa_trnsp_AzlD"/>
</dbReference>
<keyword evidence="1" id="KW-0472">Membrane</keyword>
<gene>
    <name evidence="2" type="ORF">HMPREF9498_02831</name>
</gene>
<dbReference type="EMBL" id="AEBR01000102">
    <property type="protein sequence ID" value="EFM81688.1"/>
    <property type="molecule type" value="Genomic_DNA"/>
</dbReference>
<reference evidence="2 3" key="1">
    <citation type="submission" date="2010-07" db="EMBL/GenBank/DDBJ databases">
        <authorList>
            <person name="Sid Ahmed O."/>
        </authorList>
    </citation>
    <scope>NUCLEOTIDE SEQUENCE [LARGE SCALE GENOMIC DNA]</scope>
    <source>
        <strain evidence="2 3">TX4248</strain>
    </source>
</reference>
<evidence type="ECO:0000256" key="1">
    <source>
        <dbReference type="SAM" id="Phobius"/>
    </source>
</evidence>
<feature type="transmembrane region" description="Helical" evidence="1">
    <location>
        <begin position="41"/>
        <end position="59"/>
    </location>
</feature>
<comment type="caution">
    <text evidence="2">The sequence shown here is derived from an EMBL/GenBank/DDBJ whole genome shotgun (WGS) entry which is preliminary data.</text>
</comment>
<feature type="transmembrane region" description="Helical" evidence="1">
    <location>
        <begin position="71"/>
        <end position="104"/>
    </location>
</feature>
<proteinExistence type="predicted"/>